<accession>A0A8S9MH78</accession>
<proteinExistence type="predicted"/>
<name>A0A8S9MH78_BRACR</name>
<sequence length="141" mass="15819">MADARRDGENVDEPPVQRIALDQVQFQAMLADVTHQLRGHVEQIYAQANPREVDPACIAGKVRGALARQPIRARRGEQAEEDEEREELADEEDGRGPHRELPSESSRDLIRREQSQRTLPNKTAVDCEGSDDADLKADRSP</sequence>
<comment type="caution">
    <text evidence="2">The sequence shown here is derived from an EMBL/GenBank/DDBJ whole genome shotgun (WGS) entry which is preliminary data.</text>
</comment>
<feature type="region of interest" description="Disordered" evidence="1">
    <location>
        <begin position="69"/>
        <end position="141"/>
    </location>
</feature>
<dbReference type="AlphaFoldDB" id="A0A8S9MH78"/>
<dbReference type="Proteomes" id="UP000712281">
    <property type="component" value="Unassembled WGS sequence"/>
</dbReference>
<evidence type="ECO:0000256" key="1">
    <source>
        <dbReference type="SAM" id="MobiDB-lite"/>
    </source>
</evidence>
<feature type="compositionally biased region" description="Basic and acidic residues" evidence="1">
    <location>
        <begin position="94"/>
        <end position="115"/>
    </location>
</feature>
<organism evidence="2 3">
    <name type="scientific">Brassica cretica</name>
    <name type="common">Mustard</name>
    <dbReference type="NCBI Taxonomy" id="69181"/>
    <lineage>
        <taxon>Eukaryota</taxon>
        <taxon>Viridiplantae</taxon>
        <taxon>Streptophyta</taxon>
        <taxon>Embryophyta</taxon>
        <taxon>Tracheophyta</taxon>
        <taxon>Spermatophyta</taxon>
        <taxon>Magnoliopsida</taxon>
        <taxon>eudicotyledons</taxon>
        <taxon>Gunneridae</taxon>
        <taxon>Pentapetalae</taxon>
        <taxon>rosids</taxon>
        <taxon>malvids</taxon>
        <taxon>Brassicales</taxon>
        <taxon>Brassicaceae</taxon>
        <taxon>Brassiceae</taxon>
        <taxon>Brassica</taxon>
    </lineage>
</organism>
<evidence type="ECO:0000313" key="2">
    <source>
        <dbReference type="EMBL" id="KAF2617301.1"/>
    </source>
</evidence>
<evidence type="ECO:0000313" key="3">
    <source>
        <dbReference type="Proteomes" id="UP000712281"/>
    </source>
</evidence>
<reference evidence="2" key="1">
    <citation type="submission" date="2019-12" db="EMBL/GenBank/DDBJ databases">
        <title>Genome sequencing and annotation of Brassica cretica.</title>
        <authorList>
            <person name="Studholme D.J."/>
            <person name="Sarris P.F."/>
        </authorList>
    </citation>
    <scope>NUCLEOTIDE SEQUENCE</scope>
    <source>
        <strain evidence="2">PFS-001/15</strain>
        <tissue evidence="2">Leaf</tissue>
    </source>
</reference>
<dbReference type="EMBL" id="QGKW02000007">
    <property type="protein sequence ID" value="KAF2617301.1"/>
    <property type="molecule type" value="Genomic_DNA"/>
</dbReference>
<gene>
    <name evidence="2" type="ORF">F2Q68_00041577</name>
</gene>
<protein>
    <submittedName>
        <fullName evidence="2">Uncharacterized protein</fullName>
    </submittedName>
</protein>
<feature type="compositionally biased region" description="Acidic residues" evidence="1">
    <location>
        <begin position="79"/>
        <end position="93"/>
    </location>
</feature>